<keyword evidence="3 8" id="KW-0378">Hydrolase</keyword>
<keyword evidence="5" id="KW-0175">Coiled coil</keyword>
<dbReference type="Gene3D" id="3.90.1720.10">
    <property type="entry name" value="endopeptidase domain like (from Nostoc punctiforme)"/>
    <property type="match status" value="1"/>
</dbReference>
<comment type="similarity">
    <text evidence="1">Belongs to the peptidase C40 family.</text>
</comment>
<dbReference type="RefSeq" id="WP_106618206.1">
    <property type="nucleotide sequence ID" value="NZ_PYAX01000009.1"/>
</dbReference>
<dbReference type="GO" id="GO:0008234">
    <property type="term" value="F:cysteine-type peptidase activity"/>
    <property type="evidence" value="ECO:0007669"/>
    <property type="project" value="UniProtKB-KW"/>
</dbReference>
<evidence type="ECO:0000313" key="8">
    <source>
        <dbReference type="EMBL" id="PSL53520.1"/>
    </source>
</evidence>
<comment type="caution">
    <text evidence="8">The sequence shown here is derived from an EMBL/GenBank/DDBJ whole genome shotgun (WGS) entry which is preliminary data.</text>
</comment>
<dbReference type="Proteomes" id="UP000241118">
    <property type="component" value="Unassembled WGS sequence"/>
</dbReference>
<reference evidence="8 9" key="1">
    <citation type="submission" date="2018-03" db="EMBL/GenBank/DDBJ databases">
        <title>Genomic Encyclopedia of Type Strains, Phase III (KMG-III): the genomes of soil and plant-associated and newly described type strains.</title>
        <authorList>
            <person name="Whitman W."/>
        </authorList>
    </citation>
    <scope>NUCLEOTIDE SEQUENCE [LARGE SCALE GENOMIC DNA]</scope>
    <source>
        <strain evidence="8 9">CGMCC 4.7097</strain>
    </source>
</reference>
<dbReference type="AlphaFoldDB" id="A0A2P8I4Z1"/>
<dbReference type="PANTHER" id="PTHR47359">
    <property type="entry name" value="PEPTIDOGLYCAN DL-ENDOPEPTIDASE CWLO"/>
    <property type="match status" value="1"/>
</dbReference>
<dbReference type="PANTHER" id="PTHR47359:SF3">
    <property type="entry name" value="NLP_P60 DOMAIN-CONTAINING PROTEIN-RELATED"/>
    <property type="match status" value="1"/>
</dbReference>
<dbReference type="InterPro" id="IPR038765">
    <property type="entry name" value="Papain-like_cys_pep_sf"/>
</dbReference>
<evidence type="ECO:0000256" key="2">
    <source>
        <dbReference type="ARBA" id="ARBA00022670"/>
    </source>
</evidence>
<keyword evidence="4" id="KW-0788">Thiol protease</keyword>
<feature type="coiled-coil region" evidence="5">
    <location>
        <begin position="51"/>
        <end position="106"/>
    </location>
</feature>
<dbReference type="OrthoDB" id="4771638at2"/>
<dbReference type="PROSITE" id="PS51935">
    <property type="entry name" value="NLPC_P60"/>
    <property type="match status" value="1"/>
</dbReference>
<dbReference type="InterPro" id="IPR051794">
    <property type="entry name" value="PG_Endopeptidase_C40"/>
</dbReference>
<accession>A0A2P8I4Z1</accession>
<evidence type="ECO:0000313" key="9">
    <source>
        <dbReference type="Proteomes" id="UP000241118"/>
    </source>
</evidence>
<evidence type="ECO:0000259" key="7">
    <source>
        <dbReference type="PROSITE" id="PS51935"/>
    </source>
</evidence>
<evidence type="ECO:0000256" key="1">
    <source>
        <dbReference type="ARBA" id="ARBA00007074"/>
    </source>
</evidence>
<dbReference type="GO" id="GO:0006508">
    <property type="term" value="P:proteolysis"/>
    <property type="evidence" value="ECO:0007669"/>
    <property type="project" value="UniProtKB-KW"/>
</dbReference>
<evidence type="ECO:0000256" key="4">
    <source>
        <dbReference type="ARBA" id="ARBA00022807"/>
    </source>
</evidence>
<sequence>MTRWVIPVVIALTTAVGLGGAAHAVPPPPPNPGDAEISAGRQQADAKAAHVGELTGRLTDAEARLRELTDDVAFKLELANKARVDLEAAQGEADRARRDADAARVEAEAAGRAVEDARVRLDEFAAASYQQGSVVGSVSAYFGATSPEDLLARAQLLQAVSESSLDALDDVERSRAEQANKDSAARAALDLADRKQTAADQAKRDADAAQATAVQAQQGQAAAARSIQDDKARVEAELDQALHAVEGLEGQRAQYDQWLDDKRREEEEAARLAALAAVPKPQPQAPRPQPVTAPAGAGVETVVARALQQLGVRYSWGGGNYNGPTVGIRDGGVGDAHGDYYSVGFDCSGLMMYAFAGVGIYLPHYSGYQYNAGRKVPLTQARRGDMLFWGPGGGTHVALYLGGGMMVEAPFSGSHVRVAPVRYSGIMPYATRLL</sequence>
<name>A0A2P8I4Z1_SACCR</name>
<dbReference type="Pfam" id="PF00877">
    <property type="entry name" value="NLPC_P60"/>
    <property type="match status" value="1"/>
</dbReference>
<keyword evidence="6" id="KW-0732">Signal</keyword>
<keyword evidence="2" id="KW-0645">Protease</keyword>
<feature type="chain" id="PRO_5015180194" evidence="6">
    <location>
        <begin position="25"/>
        <end position="434"/>
    </location>
</feature>
<feature type="coiled-coil region" evidence="5">
    <location>
        <begin position="192"/>
        <end position="275"/>
    </location>
</feature>
<evidence type="ECO:0000256" key="3">
    <source>
        <dbReference type="ARBA" id="ARBA00022801"/>
    </source>
</evidence>
<evidence type="ECO:0000256" key="6">
    <source>
        <dbReference type="SAM" id="SignalP"/>
    </source>
</evidence>
<gene>
    <name evidence="8" type="ORF">B0I31_109310</name>
</gene>
<keyword evidence="9" id="KW-1185">Reference proteome</keyword>
<dbReference type="InterPro" id="IPR000064">
    <property type="entry name" value="NLP_P60_dom"/>
</dbReference>
<protein>
    <submittedName>
        <fullName evidence="8">Cell wall-associated NlpC family hydrolase</fullName>
    </submittedName>
</protein>
<feature type="domain" description="NlpC/P60" evidence="7">
    <location>
        <begin position="296"/>
        <end position="434"/>
    </location>
</feature>
<feature type="signal peptide" evidence="6">
    <location>
        <begin position="1"/>
        <end position="24"/>
    </location>
</feature>
<dbReference type="EMBL" id="PYAX01000009">
    <property type="protein sequence ID" value="PSL53520.1"/>
    <property type="molecule type" value="Genomic_DNA"/>
</dbReference>
<dbReference type="SUPFAM" id="SSF54001">
    <property type="entry name" value="Cysteine proteinases"/>
    <property type="match status" value="1"/>
</dbReference>
<organism evidence="8 9">
    <name type="scientific">Saccharothrix carnea</name>
    <dbReference type="NCBI Taxonomy" id="1280637"/>
    <lineage>
        <taxon>Bacteria</taxon>
        <taxon>Bacillati</taxon>
        <taxon>Actinomycetota</taxon>
        <taxon>Actinomycetes</taxon>
        <taxon>Pseudonocardiales</taxon>
        <taxon>Pseudonocardiaceae</taxon>
        <taxon>Saccharothrix</taxon>
    </lineage>
</organism>
<proteinExistence type="inferred from homology"/>
<evidence type="ECO:0000256" key="5">
    <source>
        <dbReference type="SAM" id="Coils"/>
    </source>
</evidence>